<feature type="transmembrane region" description="Helical" evidence="1">
    <location>
        <begin position="52"/>
        <end position="74"/>
    </location>
</feature>
<evidence type="ECO:0000256" key="1">
    <source>
        <dbReference type="SAM" id="Phobius"/>
    </source>
</evidence>
<evidence type="ECO:0000313" key="4">
    <source>
        <dbReference type="Proteomes" id="UP000199306"/>
    </source>
</evidence>
<dbReference type="STRING" id="1079859.SAMN04515674_102147"/>
<protein>
    <recommendedName>
        <fullName evidence="2">Urease accessory protein UreH-like transmembrane domain-containing protein</fullName>
    </recommendedName>
</protein>
<organism evidence="3 4">
    <name type="scientific">Pseudarcicella hirudinis</name>
    <dbReference type="NCBI Taxonomy" id="1079859"/>
    <lineage>
        <taxon>Bacteria</taxon>
        <taxon>Pseudomonadati</taxon>
        <taxon>Bacteroidota</taxon>
        <taxon>Cytophagia</taxon>
        <taxon>Cytophagales</taxon>
        <taxon>Flectobacillaceae</taxon>
        <taxon>Pseudarcicella</taxon>
    </lineage>
</organism>
<dbReference type="OrthoDB" id="594443at2"/>
<dbReference type="PANTHER" id="PTHR42208:SF1">
    <property type="entry name" value="HEAVY METAL TRANSPORTER"/>
    <property type="match status" value="1"/>
</dbReference>
<evidence type="ECO:0000313" key="3">
    <source>
        <dbReference type="EMBL" id="SFP26029.1"/>
    </source>
</evidence>
<keyword evidence="4" id="KW-1185">Reference proteome</keyword>
<evidence type="ECO:0000259" key="2">
    <source>
        <dbReference type="Pfam" id="PF13386"/>
    </source>
</evidence>
<proteinExistence type="predicted"/>
<dbReference type="Pfam" id="PF13386">
    <property type="entry name" value="DsbD_2"/>
    <property type="match status" value="1"/>
</dbReference>
<keyword evidence="1" id="KW-0472">Membrane</keyword>
<gene>
    <name evidence="3" type="ORF">SAMN04515674_102147</name>
</gene>
<reference evidence="3 4" key="1">
    <citation type="submission" date="2016-10" db="EMBL/GenBank/DDBJ databases">
        <authorList>
            <person name="de Groot N.N."/>
        </authorList>
    </citation>
    <scope>NUCLEOTIDE SEQUENCE [LARGE SCALE GENOMIC DNA]</scope>
    <source>
        <strain evidence="4">E92,LMG 26720,CCM 7988</strain>
    </source>
</reference>
<dbReference type="AlphaFoldDB" id="A0A1I5NW40"/>
<keyword evidence="1" id="KW-0812">Transmembrane</keyword>
<dbReference type="PANTHER" id="PTHR42208">
    <property type="entry name" value="HEAVY METAL TRANSPORTER-RELATED"/>
    <property type="match status" value="1"/>
</dbReference>
<dbReference type="InterPro" id="IPR039447">
    <property type="entry name" value="UreH-like_TM_dom"/>
</dbReference>
<feature type="domain" description="Urease accessory protein UreH-like transmembrane" evidence="2">
    <location>
        <begin position="8"/>
        <end position="201"/>
    </location>
</feature>
<accession>A0A1I5NW40</accession>
<dbReference type="Proteomes" id="UP000199306">
    <property type="component" value="Unassembled WGS sequence"/>
</dbReference>
<feature type="transmembrane region" description="Helical" evidence="1">
    <location>
        <begin position="192"/>
        <end position="212"/>
    </location>
</feature>
<feature type="transmembrane region" description="Helical" evidence="1">
    <location>
        <begin position="6"/>
        <end position="31"/>
    </location>
</feature>
<sequence length="237" mass="25675">MNWIEIVAFTTGLAGSLHCLGMCGPIALALPVGGFSYGKTLFSRLVYNSGRILTYSMLGLILGFIGNQFLLAGFQRQLSVLLGIFILFNLFFTGIPSLSHKLGFVSALKKHFSTFLKSKKISSFFILGILNGFLPCGLVYVALAGATASSSPLSGMLYMFLFGLGTTPMMMGITMIMPLFTLGFRRKIQKILPVYTLILGLLLIIRGANLGIPYLSPLLEKITNTTDIPVCHGTSKI</sequence>
<feature type="transmembrane region" description="Helical" evidence="1">
    <location>
        <begin position="121"/>
        <end position="143"/>
    </location>
</feature>
<feature type="transmembrane region" description="Helical" evidence="1">
    <location>
        <begin position="80"/>
        <end position="100"/>
    </location>
</feature>
<feature type="transmembrane region" description="Helical" evidence="1">
    <location>
        <begin position="155"/>
        <end position="180"/>
    </location>
</feature>
<dbReference type="EMBL" id="FOXH01000002">
    <property type="protein sequence ID" value="SFP26029.1"/>
    <property type="molecule type" value="Genomic_DNA"/>
</dbReference>
<dbReference type="RefSeq" id="WP_092012465.1">
    <property type="nucleotide sequence ID" value="NZ_FOXH01000002.1"/>
</dbReference>
<name>A0A1I5NW40_9BACT</name>
<keyword evidence="1" id="KW-1133">Transmembrane helix</keyword>